<accession>A0A0G4GAL4</accession>
<name>A0A0G4GAL4_9ALVE</name>
<sequence>ILKHLDLHWHGNVDLTPGMRDKITDIANHVKKSL</sequence>
<dbReference type="EMBL" id="CDMZ01001035">
    <property type="protein sequence ID" value="CEM26036.1"/>
    <property type="molecule type" value="Genomic_DNA"/>
</dbReference>
<protein>
    <submittedName>
        <fullName evidence="1">Uncharacterized protein</fullName>
    </submittedName>
</protein>
<evidence type="ECO:0000313" key="1">
    <source>
        <dbReference type="EMBL" id="CEM26036.1"/>
    </source>
</evidence>
<gene>
    <name evidence="1" type="ORF">Cvel_21022</name>
</gene>
<dbReference type="AlphaFoldDB" id="A0A0G4GAL4"/>
<proteinExistence type="predicted"/>
<dbReference type="VEuPathDB" id="CryptoDB:Cvel_21022"/>
<reference evidence="1" key="1">
    <citation type="submission" date="2014-11" db="EMBL/GenBank/DDBJ databases">
        <authorList>
            <person name="Otto D Thomas"/>
            <person name="Naeem Raeece"/>
        </authorList>
    </citation>
    <scope>NUCLEOTIDE SEQUENCE</scope>
</reference>
<dbReference type="InterPro" id="IPR056356">
    <property type="entry name" value="Microp_apicomplexa_17"/>
</dbReference>
<feature type="non-terminal residue" evidence="1">
    <location>
        <position position="1"/>
    </location>
</feature>
<dbReference type="Pfam" id="PF23531">
    <property type="entry name" value="Microp_apicomplexa_17"/>
    <property type="match status" value="1"/>
</dbReference>
<organism evidence="1">
    <name type="scientific">Chromera velia CCMP2878</name>
    <dbReference type="NCBI Taxonomy" id="1169474"/>
    <lineage>
        <taxon>Eukaryota</taxon>
        <taxon>Sar</taxon>
        <taxon>Alveolata</taxon>
        <taxon>Colpodellida</taxon>
        <taxon>Chromeraceae</taxon>
        <taxon>Chromera</taxon>
    </lineage>
</organism>